<dbReference type="GO" id="GO:0000428">
    <property type="term" value="C:DNA-directed RNA polymerase complex"/>
    <property type="evidence" value="ECO:0007669"/>
    <property type="project" value="UniProtKB-KW"/>
</dbReference>
<keyword evidence="1" id="KW-0804">Transcription</keyword>
<dbReference type="Gene3D" id="1.10.150.20">
    <property type="entry name" value="5' to 3' exonuclease, C-terminal subdomain"/>
    <property type="match status" value="1"/>
</dbReference>
<comment type="caution">
    <text evidence="1">The sequence shown here is derived from an EMBL/GenBank/DDBJ whole genome shotgun (WGS) entry which is preliminary data.</text>
</comment>
<sequence>MTDQSDFQKILAKPAQRALAGANIETLEQLSKYSEVEIMELHGIGQNAFQKLQEALSEIGLSFASKK</sequence>
<protein>
    <submittedName>
        <fullName evidence="1">DNA-directed RNA polymerase subunit alpha C-terminal domain-containing protein</fullName>
    </submittedName>
</protein>
<proteinExistence type="predicted"/>
<keyword evidence="2" id="KW-1185">Reference proteome</keyword>
<name>A0ABU8F6M3_9BACI</name>
<dbReference type="SUPFAM" id="SSF47789">
    <property type="entry name" value="C-terminal domain of RNA polymerase alpha subunit"/>
    <property type="match status" value="1"/>
</dbReference>
<evidence type="ECO:0000313" key="1">
    <source>
        <dbReference type="EMBL" id="MEI4770674.1"/>
    </source>
</evidence>
<organism evidence="1 2">
    <name type="scientific">Psychrobacillus mangrovi</name>
    <dbReference type="NCBI Taxonomy" id="3117745"/>
    <lineage>
        <taxon>Bacteria</taxon>
        <taxon>Bacillati</taxon>
        <taxon>Bacillota</taxon>
        <taxon>Bacilli</taxon>
        <taxon>Bacillales</taxon>
        <taxon>Bacillaceae</taxon>
        <taxon>Psychrobacillus</taxon>
    </lineage>
</organism>
<dbReference type="EMBL" id="JBAWSY010000010">
    <property type="protein sequence ID" value="MEI4770674.1"/>
    <property type="molecule type" value="Genomic_DNA"/>
</dbReference>
<gene>
    <name evidence="1" type="ORF">WAX74_13645</name>
</gene>
<dbReference type="Proteomes" id="UP001364890">
    <property type="component" value="Unassembled WGS sequence"/>
</dbReference>
<accession>A0ABU8F6M3</accession>
<dbReference type="RefSeq" id="WP_336498232.1">
    <property type="nucleotide sequence ID" value="NZ_JBAWSY010000010.1"/>
</dbReference>
<evidence type="ECO:0000313" key="2">
    <source>
        <dbReference type="Proteomes" id="UP001364890"/>
    </source>
</evidence>
<reference evidence="1 2" key="1">
    <citation type="submission" date="2024-01" db="EMBL/GenBank/DDBJ databases">
        <title>Seven novel Bacillus-like species.</title>
        <authorList>
            <person name="Liu G."/>
        </authorList>
    </citation>
    <scope>NUCLEOTIDE SEQUENCE [LARGE SCALE GENOMIC DNA]</scope>
    <source>
        <strain evidence="1 2">FJAT-51614</strain>
    </source>
</reference>
<keyword evidence="1" id="KW-0240">DNA-directed RNA polymerase</keyword>